<evidence type="ECO:0000313" key="2">
    <source>
        <dbReference type="Proteomes" id="UP000321570"/>
    </source>
</evidence>
<organism evidence="1 2">
    <name type="scientific">Hymenolepis diminuta</name>
    <name type="common">Rat tapeworm</name>
    <dbReference type="NCBI Taxonomy" id="6216"/>
    <lineage>
        <taxon>Eukaryota</taxon>
        <taxon>Metazoa</taxon>
        <taxon>Spiralia</taxon>
        <taxon>Lophotrochozoa</taxon>
        <taxon>Platyhelminthes</taxon>
        <taxon>Cestoda</taxon>
        <taxon>Eucestoda</taxon>
        <taxon>Cyclophyllidea</taxon>
        <taxon>Hymenolepididae</taxon>
        <taxon>Hymenolepis</taxon>
    </lineage>
</organism>
<dbReference type="Proteomes" id="UP000321570">
    <property type="component" value="Unassembled WGS sequence"/>
</dbReference>
<dbReference type="EMBL" id="CABIJS010000692">
    <property type="protein sequence ID" value="VUZ55388.1"/>
    <property type="molecule type" value="Genomic_DNA"/>
</dbReference>
<accession>A0A564Z937</accession>
<evidence type="ECO:0000313" key="1">
    <source>
        <dbReference type="EMBL" id="VUZ55388.1"/>
    </source>
</evidence>
<proteinExistence type="predicted"/>
<reference evidence="1 2" key="1">
    <citation type="submission" date="2019-07" db="EMBL/GenBank/DDBJ databases">
        <authorList>
            <person name="Jastrzebski P J."/>
            <person name="Paukszto L."/>
            <person name="Jastrzebski P J."/>
        </authorList>
    </citation>
    <scope>NUCLEOTIDE SEQUENCE [LARGE SCALE GENOMIC DNA]</scope>
    <source>
        <strain evidence="1 2">WMS-il1</strain>
    </source>
</reference>
<keyword evidence="2" id="KW-1185">Reference proteome</keyword>
<dbReference type="AlphaFoldDB" id="A0A564Z937"/>
<gene>
    <name evidence="1" type="ORF">WMSIL1_LOCUS13239</name>
</gene>
<sequence length="85" mass="9531">MRCEATFPEGAISKVSYVADRNINLVGLDWIDELNYIQFPDKNEICRTPTLEPTNTENLVGGCNQCLHVSAVPQLSKSYSLRTQL</sequence>
<protein>
    <submittedName>
        <fullName evidence="1">Uncharacterized protein</fullName>
    </submittedName>
</protein>
<name>A0A564Z937_HYMDI</name>